<protein>
    <submittedName>
        <fullName evidence="3">HrpJ domain-containing protein</fullName>
    </submittedName>
    <submittedName>
        <fullName evidence="4">Invasion protein</fullName>
    </submittedName>
</protein>
<dbReference type="GO" id="GO:0009306">
    <property type="term" value="P:protein secretion"/>
    <property type="evidence" value="ECO:0007669"/>
    <property type="project" value="InterPro"/>
</dbReference>
<sequence>MLPVIRSVGPVEPHRSNSQSPANRAPHRVSDEIAEQAPLASLQEEMSNAAQEMADLISAFGRFSKSGRKNDSADNDFVSSMLEDTADEKLGSLIKQVAKTHDLRNLLNLARGHFPNDSDLMLALRELLLSRKLSELRKKKVKEAIKDLENFSDSKKMQSGINVGYIAKRFSNAEGDRPLSAKDLRSSYLSFLELDVPAGLIYQSWINEYGCHNRQCLLAFTLSALVADMKASQPGIHFDEFGPLGKKLSYARSIHTLDHNLLEDFIAFPFREQMVNKQKIVDEEQIVKLYMTGLIDFENFESVLKMFSQDYMSLLLIKHRAMVIQTLRNIYNNTPDFLYAVPEYRDVVLDFTATLMKFLSKKEKNTGIWNDFYK</sequence>
<dbReference type="GO" id="GO:0019867">
    <property type="term" value="C:outer membrane"/>
    <property type="evidence" value="ECO:0007669"/>
    <property type="project" value="InterPro"/>
</dbReference>
<dbReference type="EMBL" id="JBIXKD010000009">
    <property type="protein sequence ID" value="MFJ5321783.1"/>
    <property type="molecule type" value="Genomic_DNA"/>
</dbReference>
<reference evidence="4" key="2">
    <citation type="journal article" date="2022" name="Plant Pathol J">
        <title>Comparative Genomic Analysis of Pathogenic Factors of Pectobacterium Species Isolated in South Korea Using Whole-Genome Sequencing.</title>
        <authorList>
            <person name="Jee S."/>
            <person name="Kang I.J."/>
            <person name="Bak G."/>
            <person name="Kang S."/>
            <person name="Lee J."/>
            <person name="Heu S."/>
            <person name="Hwang I."/>
        </authorList>
    </citation>
    <scope>NUCLEOTIDE SEQUENCE</scope>
    <source>
        <strain evidence="4">PZ1</strain>
    </source>
</reference>
<keyword evidence="6" id="KW-1185">Reference proteome</keyword>
<evidence type="ECO:0000313" key="5">
    <source>
        <dbReference type="Proteomes" id="UP000464054"/>
    </source>
</evidence>
<feature type="region of interest" description="Disordered" evidence="1">
    <location>
        <begin position="1"/>
        <end position="33"/>
    </location>
</feature>
<reference evidence="3 6" key="3">
    <citation type="submission" date="2024-10" db="EMBL/GenBank/DDBJ databases">
        <authorList>
            <person name="Lu C.-H."/>
        </authorList>
    </citation>
    <scope>NUCLEOTIDE SEQUENCE [LARGE SCALE GENOMIC DNA]</scope>
    <source>
        <strain evidence="3 6">22QBSP01-2</strain>
    </source>
</reference>
<dbReference type="Gene3D" id="1.10.150.630">
    <property type="match status" value="1"/>
</dbReference>
<dbReference type="Pfam" id="PF07201">
    <property type="entry name" value="HrpJ"/>
    <property type="match status" value="1"/>
</dbReference>
<dbReference type="Proteomes" id="UP000464054">
    <property type="component" value="Chromosome"/>
</dbReference>
<dbReference type="EMBL" id="CP046377">
    <property type="protein sequence ID" value="QHQ23272.1"/>
    <property type="molecule type" value="Genomic_DNA"/>
</dbReference>
<dbReference type="SUPFAM" id="SSF140591">
    <property type="entry name" value="Type III secretion system domain"/>
    <property type="match status" value="1"/>
</dbReference>
<evidence type="ECO:0000313" key="3">
    <source>
        <dbReference type="EMBL" id="MFJ5321783.1"/>
    </source>
</evidence>
<reference evidence="5" key="1">
    <citation type="submission" date="2019-11" db="EMBL/GenBank/DDBJ databases">
        <authorList>
            <person name="Jee S."/>
        </authorList>
    </citation>
    <scope>NUCLEOTIDE SEQUENCE [LARGE SCALE GENOMIC DNA]</scope>
    <source>
        <strain evidence="5">PZ1</strain>
    </source>
</reference>
<dbReference type="InterPro" id="IPR003520">
    <property type="entry name" value="Invas_InvE"/>
</dbReference>
<dbReference type="Proteomes" id="UP001617714">
    <property type="component" value="Unassembled WGS sequence"/>
</dbReference>
<organism evidence="4 5">
    <name type="scientific">Pectobacterium parvum</name>
    <dbReference type="NCBI Taxonomy" id="2778550"/>
    <lineage>
        <taxon>Bacteria</taxon>
        <taxon>Pseudomonadati</taxon>
        <taxon>Pseudomonadota</taxon>
        <taxon>Gammaproteobacteria</taxon>
        <taxon>Enterobacterales</taxon>
        <taxon>Pectobacteriaceae</taxon>
        <taxon>Pectobacterium</taxon>
    </lineage>
</organism>
<dbReference type="PRINTS" id="PR01344">
    <property type="entry name" value="INVEPROTEIN"/>
</dbReference>
<accession>A0AAP9IEM0</accession>
<evidence type="ECO:0000313" key="4">
    <source>
        <dbReference type="EMBL" id="QHQ23272.1"/>
    </source>
</evidence>
<dbReference type="GeneID" id="90772924"/>
<dbReference type="AlphaFoldDB" id="A0AAP9IEM0"/>
<evidence type="ECO:0000256" key="1">
    <source>
        <dbReference type="SAM" id="MobiDB-lite"/>
    </source>
</evidence>
<proteinExistence type="predicted"/>
<evidence type="ECO:0000259" key="2">
    <source>
        <dbReference type="Pfam" id="PF07201"/>
    </source>
</evidence>
<name>A0AAP9IEM0_9GAMM</name>
<gene>
    <name evidence="3" type="ORF">ACIPSN_10515</name>
    <name evidence="4" type="ORF">GMX10_03635</name>
</gene>
<dbReference type="RefSeq" id="WP_111778547.1">
    <property type="nucleotide sequence ID" value="NZ_CP046377.1"/>
</dbReference>
<dbReference type="InterPro" id="IPR010812">
    <property type="entry name" value="HrpJ-like"/>
</dbReference>
<evidence type="ECO:0000313" key="6">
    <source>
        <dbReference type="Proteomes" id="UP001617714"/>
    </source>
</evidence>
<feature type="domain" description="Hypersensitivity response secretion-like HrpJ" evidence="2">
    <location>
        <begin position="50"/>
        <end position="209"/>
    </location>
</feature>